<comment type="similarity">
    <text evidence="1">Belongs to the 'phage' integrase family.</text>
</comment>
<dbReference type="PROSITE" id="PS51898">
    <property type="entry name" value="TYR_RECOMBINASE"/>
    <property type="match status" value="1"/>
</dbReference>
<reference evidence="6 7" key="1">
    <citation type="submission" date="2024-02" db="EMBL/GenBank/DDBJ databases">
        <title>Herpetosiphon gulosus NBRC 112829.</title>
        <authorList>
            <person name="Ichikawa N."/>
            <person name="Katano-Makiyama Y."/>
            <person name="Hidaka K."/>
        </authorList>
    </citation>
    <scope>NUCLEOTIDE SEQUENCE [LARGE SCALE GENOMIC DNA]</scope>
    <source>
        <strain evidence="6 7">NBRC 112829</strain>
    </source>
</reference>
<dbReference type="RefSeq" id="WP_345723836.1">
    <property type="nucleotide sequence ID" value="NZ_BAABRU010000016.1"/>
</dbReference>
<protein>
    <submittedName>
        <fullName evidence="6">Tyrosine recombinase XerC</fullName>
    </submittedName>
</protein>
<evidence type="ECO:0000313" key="6">
    <source>
        <dbReference type="EMBL" id="GAA5530239.1"/>
    </source>
</evidence>
<dbReference type="Pfam" id="PF00589">
    <property type="entry name" value="Phage_integrase"/>
    <property type="match status" value="1"/>
</dbReference>
<feature type="domain" description="Tyr recombinase" evidence="5">
    <location>
        <begin position="174"/>
        <end position="365"/>
    </location>
</feature>
<dbReference type="InterPro" id="IPR011010">
    <property type="entry name" value="DNA_brk_join_enz"/>
</dbReference>
<dbReference type="InterPro" id="IPR013762">
    <property type="entry name" value="Integrase-like_cat_sf"/>
</dbReference>
<feature type="compositionally biased region" description="Basic and acidic residues" evidence="4">
    <location>
        <begin position="153"/>
        <end position="163"/>
    </location>
</feature>
<evidence type="ECO:0000256" key="4">
    <source>
        <dbReference type="SAM" id="MobiDB-lite"/>
    </source>
</evidence>
<evidence type="ECO:0000256" key="1">
    <source>
        <dbReference type="ARBA" id="ARBA00008857"/>
    </source>
</evidence>
<name>A0ABP9X4G6_9CHLR</name>
<evidence type="ECO:0000313" key="7">
    <source>
        <dbReference type="Proteomes" id="UP001428290"/>
    </source>
</evidence>
<feature type="region of interest" description="Disordered" evidence="4">
    <location>
        <begin position="153"/>
        <end position="172"/>
    </location>
</feature>
<evidence type="ECO:0000256" key="2">
    <source>
        <dbReference type="ARBA" id="ARBA00023125"/>
    </source>
</evidence>
<dbReference type="Gene3D" id="1.10.150.130">
    <property type="match status" value="1"/>
</dbReference>
<proteinExistence type="inferred from homology"/>
<dbReference type="PANTHER" id="PTHR30349:SF41">
    <property type="entry name" value="INTEGRASE_RECOMBINASE PROTEIN MJ0367-RELATED"/>
    <property type="match status" value="1"/>
</dbReference>
<dbReference type="EMBL" id="BAABRU010000016">
    <property type="protein sequence ID" value="GAA5530239.1"/>
    <property type="molecule type" value="Genomic_DNA"/>
</dbReference>
<dbReference type="SUPFAM" id="SSF56349">
    <property type="entry name" value="DNA breaking-rejoining enzymes"/>
    <property type="match status" value="1"/>
</dbReference>
<dbReference type="InterPro" id="IPR010998">
    <property type="entry name" value="Integrase_recombinase_N"/>
</dbReference>
<dbReference type="InterPro" id="IPR050090">
    <property type="entry name" value="Tyrosine_recombinase_XerCD"/>
</dbReference>
<keyword evidence="7" id="KW-1185">Reference proteome</keyword>
<dbReference type="CDD" id="cd00397">
    <property type="entry name" value="DNA_BRE_C"/>
    <property type="match status" value="1"/>
</dbReference>
<dbReference type="InterPro" id="IPR002104">
    <property type="entry name" value="Integrase_catalytic"/>
</dbReference>
<comment type="caution">
    <text evidence="6">The sequence shown here is derived from an EMBL/GenBank/DDBJ whole genome shotgun (WGS) entry which is preliminary data.</text>
</comment>
<dbReference type="Proteomes" id="UP001428290">
    <property type="component" value="Unassembled WGS sequence"/>
</dbReference>
<evidence type="ECO:0000259" key="5">
    <source>
        <dbReference type="PROSITE" id="PS51898"/>
    </source>
</evidence>
<dbReference type="PANTHER" id="PTHR30349">
    <property type="entry name" value="PHAGE INTEGRASE-RELATED"/>
    <property type="match status" value="1"/>
</dbReference>
<sequence>MDELELIPPQRNNPLAPDFTTVMKQRSAVADQISAQHSFIEYRLRQRPQTIRRHNTDLKIFADFLTSIGIVIPVDEQEVPILATEPTAWAEMSVGIVTTFRTWMLNEGYALGSINIRLGTVRLYCRLAHQAGVLSLEAWSRIHTVEGYRRREGDGIDAQREATETPTRLSTKKAAPHILDQSQIRELKRAARNNPINRMPEVGWRDYLIVCLLVDLGMRCGEVVVLKWEHVQGKILLVDRPKVDKVQKHRLIGDTAKALREYQKVIAQPLDLKTPLLAAFDHKGNHVGFGISERAIHKRIVQLGKLIGINNLAPHDLRHSWATRVAQTNIPVQALRDAGGWTNLNTPNRYIAQQAVANDGVTLHSDDRLLEDDDEA</sequence>
<keyword evidence="3" id="KW-0233">DNA recombination</keyword>
<gene>
    <name evidence="6" type="primary">xerC_3</name>
    <name evidence="6" type="ORF">Hgul01_04057</name>
</gene>
<dbReference type="Gene3D" id="1.10.443.10">
    <property type="entry name" value="Intergrase catalytic core"/>
    <property type="match status" value="1"/>
</dbReference>
<accession>A0ABP9X4G6</accession>
<organism evidence="6 7">
    <name type="scientific">Herpetosiphon gulosus</name>
    <dbReference type="NCBI Taxonomy" id="1973496"/>
    <lineage>
        <taxon>Bacteria</taxon>
        <taxon>Bacillati</taxon>
        <taxon>Chloroflexota</taxon>
        <taxon>Chloroflexia</taxon>
        <taxon>Herpetosiphonales</taxon>
        <taxon>Herpetosiphonaceae</taxon>
        <taxon>Herpetosiphon</taxon>
    </lineage>
</organism>
<keyword evidence="2" id="KW-0238">DNA-binding</keyword>
<evidence type="ECO:0000256" key="3">
    <source>
        <dbReference type="ARBA" id="ARBA00023172"/>
    </source>
</evidence>